<protein>
    <submittedName>
        <fullName evidence="2">Uncharacterized protein</fullName>
    </submittedName>
</protein>
<name>A0A8R7U385_TRIUA</name>
<reference evidence="2" key="3">
    <citation type="submission" date="2022-06" db="UniProtKB">
        <authorList>
            <consortium name="EnsemblPlants"/>
        </authorList>
    </citation>
    <scope>IDENTIFICATION</scope>
</reference>
<reference evidence="3" key="1">
    <citation type="journal article" date="2013" name="Nature">
        <title>Draft genome of the wheat A-genome progenitor Triticum urartu.</title>
        <authorList>
            <person name="Ling H.Q."/>
            <person name="Zhao S."/>
            <person name="Liu D."/>
            <person name="Wang J."/>
            <person name="Sun H."/>
            <person name="Zhang C."/>
            <person name="Fan H."/>
            <person name="Li D."/>
            <person name="Dong L."/>
            <person name="Tao Y."/>
            <person name="Gao C."/>
            <person name="Wu H."/>
            <person name="Li Y."/>
            <person name="Cui Y."/>
            <person name="Guo X."/>
            <person name="Zheng S."/>
            <person name="Wang B."/>
            <person name="Yu K."/>
            <person name="Liang Q."/>
            <person name="Yang W."/>
            <person name="Lou X."/>
            <person name="Chen J."/>
            <person name="Feng M."/>
            <person name="Jian J."/>
            <person name="Zhang X."/>
            <person name="Luo G."/>
            <person name="Jiang Y."/>
            <person name="Liu J."/>
            <person name="Wang Z."/>
            <person name="Sha Y."/>
            <person name="Zhang B."/>
            <person name="Wu H."/>
            <person name="Tang D."/>
            <person name="Shen Q."/>
            <person name="Xue P."/>
            <person name="Zou S."/>
            <person name="Wang X."/>
            <person name="Liu X."/>
            <person name="Wang F."/>
            <person name="Yang Y."/>
            <person name="An X."/>
            <person name="Dong Z."/>
            <person name="Zhang K."/>
            <person name="Zhang X."/>
            <person name="Luo M.C."/>
            <person name="Dvorak J."/>
            <person name="Tong Y."/>
            <person name="Wang J."/>
            <person name="Yang H."/>
            <person name="Li Z."/>
            <person name="Wang D."/>
            <person name="Zhang A."/>
            <person name="Wang J."/>
        </authorList>
    </citation>
    <scope>NUCLEOTIDE SEQUENCE</scope>
    <source>
        <strain evidence="3">cv. G1812</strain>
    </source>
</reference>
<dbReference type="Gramene" id="TuG1812G0400000596.01.T01">
    <property type="protein sequence ID" value="TuG1812G0400000596.01.T01.cds427553"/>
    <property type="gene ID" value="TuG1812G0400000596.01"/>
</dbReference>
<dbReference type="EnsemblPlants" id="TuG1812G0400000596.01.T01">
    <property type="protein sequence ID" value="TuG1812G0400000596.01.T01.cds427553"/>
    <property type="gene ID" value="TuG1812G0400000596.01"/>
</dbReference>
<sequence>QSTHWPPKKSHQRDLSPFRSPRRCSFQSLDSYDLVDEDLRGVEAEPRLDDAGAESSRRGEGPEASSHVLAAAKAGRLRPIRRRGLGGARRGGGLRRLVVHARRLRAVGVEPGGDAHAHVQQLHVLRHLDRSIYSSSVAGEEAS</sequence>
<feature type="compositionally biased region" description="Basic residues" evidence="1">
    <location>
        <begin position="1"/>
        <end position="11"/>
    </location>
</feature>
<accession>A0A8R7U385</accession>
<dbReference type="Proteomes" id="UP000015106">
    <property type="component" value="Chromosome 4"/>
</dbReference>
<organism evidence="2 3">
    <name type="scientific">Triticum urartu</name>
    <name type="common">Red wild einkorn</name>
    <name type="synonym">Crithodium urartu</name>
    <dbReference type="NCBI Taxonomy" id="4572"/>
    <lineage>
        <taxon>Eukaryota</taxon>
        <taxon>Viridiplantae</taxon>
        <taxon>Streptophyta</taxon>
        <taxon>Embryophyta</taxon>
        <taxon>Tracheophyta</taxon>
        <taxon>Spermatophyta</taxon>
        <taxon>Magnoliopsida</taxon>
        <taxon>Liliopsida</taxon>
        <taxon>Poales</taxon>
        <taxon>Poaceae</taxon>
        <taxon>BOP clade</taxon>
        <taxon>Pooideae</taxon>
        <taxon>Triticodae</taxon>
        <taxon>Triticeae</taxon>
        <taxon>Triticinae</taxon>
        <taxon>Triticum</taxon>
    </lineage>
</organism>
<proteinExistence type="predicted"/>
<reference evidence="2" key="2">
    <citation type="submission" date="2018-03" db="EMBL/GenBank/DDBJ databases">
        <title>The Triticum urartu genome reveals the dynamic nature of wheat genome evolution.</title>
        <authorList>
            <person name="Ling H."/>
            <person name="Ma B."/>
            <person name="Shi X."/>
            <person name="Liu H."/>
            <person name="Dong L."/>
            <person name="Sun H."/>
            <person name="Cao Y."/>
            <person name="Gao Q."/>
            <person name="Zheng S."/>
            <person name="Li Y."/>
            <person name="Yu Y."/>
            <person name="Du H."/>
            <person name="Qi M."/>
            <person name="Li Y."/>
            <person name="Yu H."/>
            <person name="Cui Y."/>
            <person name="Wang N."/>
            <person name="Chen C."/>
            <person name="Wu H."/>
            <person name="Zhao Y."/>
            <person name="Zhang J."/>
            <person name="Li Y."/>
            <person name="Zhou W."/>
            <person name="Zhang B."/>
            <person name="Hu W."/>
            <person name="Eijk M."/>
            <person name="Tang J."/>
            <person name="Witsenboer H."/>
            <person name="Zhao S."/>
            <person name="Li Z."/>
            <person name="Zhang A."/>
            <person name="Wang D."/>
            <person name="Liang C."/>
        </authorList>
    </citation>
    <scope>NUCLEOTIDE SEQUENCE [LARGE SCALE GENOMIC DNA]</scope>
    <source>
        <strain evidence="2">cv. G1812</strain>
    </source>
</reference>
<keyword evidence="3" id="KW-1185">Reference proteome</keyword>
<feature type="region of interest" description="Disordered" evidence="1">
    <location>
        <begin position="1"/>
        <end position="22"/>
    </location>
</feature>
<evidence type="ECO:0000313" key="3">
    <source>
        <dbReference type="Proteomes" id="UP000015106"/>
    </source>
</evidence>
<dbReference type="AlphaFoldDB" id="A0A8R7U385"/>
<feature type="compositionally biased region" description="Basic and acidic residues" evidence="1">
    <location>
        <begin position="43"/>
        <end position="61"/>
    </location>
</feature>
<evidence type="ECO:0000313" key="2">
    <source>
        <dbReference type="EnsemblPlants" id="TuG1812G0400000596.01.T01.cds427553"/>
    </source>
</evidence>
<evidence type="ECO:0000256" key="1">
    <source>
        <dbReference type="SAM" id="MobiDB-lite"/>
    </source>
</evidence>
<feature type="region of interest" description="Disordered" evidence="1">
    <location>
        <begin position="43"/>
        <end position="76"/>
    </location>
</feature>